<accession>A0A9J5ZSA8</accession>
<gene>
    <name evidence="1" type="ORF">H5410_014926</name>
</gene>
<sequence>MNTRRANARRMEEDNVNQEAPQTWIDPLAMSNVEVRSDFQMLVQALTTQAQVVTHVNPYVNSAASRVRDFSQINPPKFYGSKVKDDSQRFIDEVYKVLVIMGVSSE</sequence>
<dbReference type="AlphaFoldDB" id="A0A9J5ZSA8"/>
<evidence type="ECO:0008006" key="3">
    <source>
        <dbReference type="Google" id="ProtNLM"/>
    </source>
</evidence>
<evidence type="ECO:0000313" key="2">
    <source>
        <dbReference type="Proteomes" id="UP000824120"/>
    </source>
</evidence>
<keyword evidence="2" id="KW-1185">Reference proteome</keyword>
<evidence type="ECO:0000313" key="1">
    <source>
        <dbReference type="EMBL" id="KAG5615102.1"/>
    </source>
</evidence>
<protein>
    <recommendedName>
        <fullName evidence="3">Gag-pol polyprotein</fullName>
    </recommendedName>
</protein>
<comment type="caution">
    <text evidence="1">The sequence shown here is derived from an EMBL/GenBank/DDBJ whole genome shotgun (WGS) entry which is preliminary data.</text>
</comment>
<dbReference type="EMBL" id="JACXVP010000003">
    <property type="protein sequence ID" value="KAG5615102.1"/>
    <property type="molecule type" value="Genomic_DNA"/>
</dbReference>
<organism evidence="1 2">
    <name type="scientific">Solanum commersonii</name>
    <name type="common">Commerson's wild potato</name>
    <name type="synonym">Commerson's nightshade</name>
    <dbReference type="NCBI Taxonomy" id="4109"/>
    <lineage>
        <taxon>Eukaryota</taxon>
        <taxon>Viridiplantae</taxon>
        <taxon>Streptophyta</taxon>
        <taxon>Embryophyta</taxon>
        <taxon>Tracheophyta</taxon>
        <taxon>Spermatophyta</taxon>
        <taxon>Magnoliopsida</taxon>
        <taxon>eudicotyledons</taxon>
        <taxon>Gunneridae</taxon>
        <taxon>Pentapetalae</taxon>
        <taxon>asterids</taxon>
        <taxon>lamiids</taxon>
        <taxon>Solanales</taxon>
        <taxon>Solanaceae</taxon>
        <taxon>Solanoideae</taxon>
        <taxon>Solaneae</taxon>
        <taxon>Solanum</taxon>
    </lineage>
</organism>
<proteinExistence type="predicted"/>
<reference evidence="1 2" key="1">
    <citation type="submission" date="2020-09" db="EMBL/GenBank/DDBJ databases">
        <title>De no assembly of potato wild relative species, Solanum commersonii.</title>
        <authorList>
            <person name="Cho K."/>
        </authorList>
    </citation>
    <scope>NUCLEOTIDE SEQUENCE [LARGE SCALE GENOMIC DNA]</scope>
    <source>
        <strain evidence="1">LZ3.2</strain>
        <tissue evidence="1">Leaf</tissue>
    </source>
</reference>
<dbReference type="Proteomes" id="UP000824120">
    <property type="component" value="Chromosome 3"/>
</dbReference>
<name>A0A9J5ZSA8_SOLCO</name>